<feature type="transmembrane region" description="Helical" evidence="2">
    <location>
        <begin position="36"/>
        <end position="57"/>
    </location>
</feature>
<organism evidence="3 4">
    <name type="scientific">Microtetraspora fusca</name>
    <dbReference type="NCBI Taxonomy" id="1997"/>
    <lineage>
        <taxon>Bacteria</taxon>
        <taxon>Bacillati</taxon>
        <taxon>Actinomycetota</taxon>
        <taxon>Actinomycetes</taxon>
        <taxon>Streptosporangiales</taxon>
        <taxon>Streptosporangiaceae</taxon>
        <taxon>Microtetraspora</taxon>
    </lineage>
</organism>
<keyword evidence="2" id="KW-0472">Membrane</keyword>
<keyword evidence="4" id="KW-1185">Reference proteome</keyword>
<evidence type="ECO:0000313" key="4">
    <source>
        <dbReference type="Proteomes" id="UP001602119"/>
    </source>
</evidence>
<protein>
    <submittedName>
        <fullName evidence="3">Uncharacterized protein</fullName>
    </submittedName>
</protein>
<name>A0ABW6VEL6_MICFU</name>
<evidence type="ECO:0000256" key="2">
    <source>
        <dbReference type="SAM" id="Phobius"/>
    </source>
</evidence>
<dbReference type="RefSeq" id="WP_066943091.1">
    <property type="nucleotide sequence ID" value="NZ_BBYK01000052.1"/>
</dbReference>
<proteinExistence type="predicted"/>
<dbReference type="EMBL" id="JBIAXI010000025">
    <property type="protein sequence ID" value="MFF4777746.1"/>
    <property type="molecule type" value="Genomic_DNA"/>
</dbReference>
<accession>A0ABW6VEL6</accession>
<gene>
    <name evidence="3" type="ORF">ACFY05_33450</name>
</gene>
<evidence type="ECO:0000313" key="3">
    <source>
        <dbReference type="EMBL" id="MFF4777746.1"/>
    </source>
</evidence>
<evidence type="ECO:0000256" key="1">
    <source>
        <dbReference type="SAM" id="MobiDB-lite"/>
    </source>
</evidence>
<keyword evidence="2" id="KW-1133">Transmembrane helix</keyword>
<feature type="region of interest" description="Disordered" evidence="1">
    <location>
        <begin position="1"/>
        <end position="27"/>
    </location>
</feature>
<keyword evidence="2" id="KW-0812">Transmembrane</keyword>
<dbReference type="Proteomes" id="UP001602119">
    <property type="component" value="Unassembled WGS sequence"/>
</dbReference>
<reference evidence="3 4" key="1">
    <citation type="submission" date="2024-10" db="EMBL/GenBank/DDBJ databases">
        <title>The Natural Products Discovery Center: Release of the First 8490 Sequenced Strains for Exploring Actinobacteria Biosynthetic Diversity.</title>
        <authorList>
            <person name="Kalkreuter E."/>
            <person name="Kautsar S.A."/>
            <person name="Yang D."/>
            <person name="Bader C.D."/>
            <person name="Teijaro C.N."/>
            <person name="Fluegel L."/>
            <person name="Davis C.M."/>
            <person name="Simpson J.R."/>
            <person name="Lauterbach L."/>
            <person name="Steele A.D."/>
            <person name="Gui C."/>
            <person name="Meng S."/>
            <person name="Li G."/>
            <person name="Viehrig K."/>
            <person name="Ye F."/>
            <person name="Su P."/>
            <person name="Kiefer A.F."/>
            <person name="Nichols A."/>
            <person name="Cepeda A.J."/>
            <person name="Yan W."/>
            <person name="Fan B."/>
            <person name="Jiang Y."/>
            <person name="Adhikari A."/>
            <person name="Zheng C.-J."/>
            <person name="Schuster L."/>
            <person name="Cowan T.M."/>
            <person name="Smanski M.J."/>
            <person name="Chevrette M.G."/>
            <person name="De Carvalho L.P.S."/>
            <person name="Shen B."/>
        </authorList>
    </citation>
    <scope>NUCLEOTIDE SEQUENCE [LARGE SCALE GENOMIC DNA]</scope>
    <source>
        <strain evidence="3 4">NPDC001281</strain>
    </source>
</reference>
<comment type="caution">
    <text evidence="3">The sequence shown here is derived from an EMBL/GenBank/DDBJ whole genome shotgun (WGS) entry which is preliminary data.</text>
</comment>
<sequence>MAAEAETTPLPKIVVPPPPQPPRSGKGLGDLPMRMVYRLIAGAVAVVAVGVGGVAVLTRGGDDAAPSAAPVPSAAATAIPSLPVANGTTGAPAATSGITPFASPLAGSPAATPQASSATTPAAVTAVMQAALSDPRLRELPEQDHELRRLYGRAAASKGLLKDARSGVAFPRFAKVWKLAPASPFTSRQMLPKIKGTSFRGLLVSCPVPIPVQENVKDTAFLAARWTLNHHPSGATISWTASQPLKVGERDGWLLGYTVNYKIRGKQRKAMAALALVDVPKDKPALVFVTIPDTQRKHWRDINTVMSRIRVL</sequence>